<name>A0A437S761_9FIRM</name>
<dbReference type="CDD" id="cd04301">
    <property type="entry name" value="NAT_SF"/>
    <property type="match status" value="1"/>
</dbReference>
<protein>
    <submittedName>
        <fullName evidence="2">GNAT family N-acetyltransferase</fullName>
    </submittedName>
</protein>
<dbReference type="EMBL" id="RLIH01000006">
    <property type="protein sequence ID" value="RVU54811.1"/>
    <property type="molecule type" value="Genomic_DNA"/>
</dbReference>
<reference evidence="2 3" key="1">
    <citation type="submission" date="2018-11" db="EMBL/GenBank/DDBJ databases">
        <title>Genome sequencing and assembly of Anaerosphaera sp. nov., GS7-6-2.</title>
        <authorList>
            <person name="Rettenmaier R."/>
            <person name="Liebl W."/>
            <person name="Zverlov V."/>
        </authorList>
    </citation>
    <scope>NUCLEOTIDE SEQUENCE [LARGE SCALE GENOMIC DNA]</scope>
    <source>
        <strain evidence="2 3">GS7-6-2</strain>
    </source>
</reference>
<dbReference type="GO" id="GO:0016747">
    <property type="term" value="F:acyltransferase activity, transferring groups other than amino-acyl groups"/>
    <property type="evidence" value="ECO:0007669"/>
    <property type="project" value="InterPro"/>
</dbReference>
<gene>
    <name evidence="2" type="ORF">EF514_05690</name>
</gene>
<dbReference type="SUPFAM" id="SSF55729">
    <property type="entry name" value="Acyl-CoA N-acyltransferases (Nat)"/>
    <property type="match status" value="1"/>
</dbReference>
<dbReference type="RefSeq" id="WP_127724464.1">
    <property type="nucleotide sequence ID" value="NZ_RLIH01000006.1"/>
</dbReference>
<keyword evidence="2" id="KW-0808">Transferase</keyword>
<dbReference type="OrthoDB" id="1701071at2"/>
<organism evidence="2 3">
    <name type="scientific">Anaerosphaera multitolerans</name>
    <dbReference type="NCBI Taxonomy" id="2487351"/>
    <lineage>
        <taxon>Bacteria</taxon>
        <taxon>Bacillati</taxon>
        <taxon>Bacillota</taxon>
        <taxon>Tissierellia</taxon>
        <taxon>Tissierellales</taxon>
        <taxon>Peptoniphilaceae</taxon>
        <taxon>Anaerosphaera</taxon>
    </lineage>
</organism>
<proteinExistence type="predicted"/>
<dbReference type="PROSITE" id="PS51186">
    <property type="entry name" value="GNAT"/>
    <property type="match status" value="1"/>
</dbReference>
<sequence>MKSLVKNKEEFNILLNKFLTKEFINNGNRLIRDYKKLIEENRLCYVESDEYLFVYEDCGKFYNLYYFINRDCKKVSIDGAEFNKTIVFDEIYKGDFNNFNIVDLFLNLGFEKYLSRRYKVLNLSKKEAVLPREVTFAKLKDLDTILDLQKNYIDRYTGNVILDLPMSEAIKNKEVLTIEKKGEVLAYLRFTKDKKTVTLEGIAVNENHRGEGYSKKLMEYFINYFSTGEYRKIDLWVRDDNIGAIKLYDFFKFEDGKYICDNYIKF</sequence>
<evidence type="ECO:0000313" key="3">
    <source>
        <dbReference type="Proteomes" id="UP000288812"/>
    </source>
</evidence>
<accession>A0A437S761</accession>
<dbReference type="Proteomes" id="UP000288812">
    <property type="component" value="Unassembled WGS sequence"/>
</dbReference>
<evidence type="ECO:0000259" key="1">
    <source>
        <dbReference type="PROSITE" id="PS51186"/>
    </source>
</evidence>
<dbReference type="InterPro" id="IPR000182">
    <property type="entry name" value="GNAT_dom"/>
</dbReference>
<dbReference type="AlphaFoldDB" id="A0A437S761"/>
<dbReference type="Pfam" id="PF00583">
    <property type="entry name" value="Acetyltransf_1"/>
    <property type="match status" value="1"/>
</dbReference>
<evidence type="ECO:0000313" key="2">
    <source>
        <dbReference type="EMBL" id="RVU54811.1"/>
    </source>
</evidence>
<keyword evidence="3" id="KW-1185">Reference proteome</keyword>
<feature type="domain" description="N-acetyltransferase" evidence="1">
    <location>
        <begin position="132"/>
        <end position="266"/>
    </location>
</feature>
<dbReference type="InterPro" id="IPR016181">
    <property type="entry name" value="Acyl_CoA_acyltransferase"/>
</dbReference>
<comment type="caution">
    <text evidence="2">The sequence shown here is derived from an EMBL/GenBank/DDBJ whole genome shotgun (WGS) entry which is preliminary data.</text>
</comment>
<dbReference type="Gene3D" id="3.40.630.30">
    <property type="match status" value="1"/>
</dbReference>